<gene>
    <name evidence="2" type="ORF">DdX_04780</name>
</gene>
<dbReference type="EMBL" id="JAKKPZ010000005">
    <property type="protein sequence ID" value="KAI1720544.1"/>
    <property type="molecule type" value="Genomic_DNA"/>
</dbReference>
<dbReference type="AlphaFoldDB" id="A0AAD4ND58"/>
<evidence type="ECO:0000313" key="2">
    <source>
        <dbReference type="EMBL" id="KAI1720544.1"/>
    </source>
</evidence>
<dbReference type="Proteomes" id="UP001201812">
    <property type="component" value="Unassembled WGS sequence"/>
</dbReference>
<name>A0AAD4ND58_9BILA</name>
<evidence type="ECO:0000313" key="3">
    <source>
        <dbReference type="Proteomes" id="UP001201812"/>
    </source>
</evidence>
<feature type="region of interest" description="Disordered" evidence="1">
    <location>
        <begin position="1"/>
        <end position="26"/>
    </location>
</feature>
<proteinExistence type="predicted"/>
<evidence type="ECO:0000256" key="1">
    <source>
        <dbReference type="SAM" id="MobiDB-lite"/>
    </source>
</evidence>
<comment type="caution">
    <text evidence="2">The sequence shown here is derived from an EMBL/GenBank/DDBJ whole genome shotgun (WGS) entry which is preliminary data.</text>
</comment>
<feature type="compositionally biased region" description="Basic and acidic residues" evidence="1">
    <location>
        <begin position="12"/>
        <end position="21"/>
    </location>
</feature>
<organism evidence="2 3">
    <name type="scientific">Ditylenchus destructor</name>
    <dbReference type="NCBI Taxonomy" id="166010"/>
    <lineage>
        <taxon>Eukaryota</taxon>
        <taxon>Metazoa</taxon>
        <taxon>Ecdysozoa</taxon>
        <taxon>Nematoda</taxon>
        <taxon>Chromadorea</taxon>
        <taxon>Rhabditida</taxon>
        <taxon>Tylenchina</taxon>
        <taxon>Tylenchomorpha</taxon>
        <taxon>Sphaerularioidea</taxon>
        <taxon>Anguinidae</taxon>
        <taxon>Anguininae</taxon>
        <taxon>Ditylenchus</taxon>
    </lineage>
</organism>
<accession>A0AAD4ND58</accession>
<keyword evidence="3" id="KW-1185">Reference proteome</keyword>
<reference evidence="2" key="1">
    <citation type="submission" date="2022-01" db="EMBL/GenBank/DDBJ databases">
        <title>Genome Sequence Resource for Two Populations of Ditylenchus destructor, the Migratory Endoparasitic Phytonematode.</title>
        <authorList>
            <person name="Zhang H."/>
            <person name="Lin R."/>
            <person name="Xie B."/>
        </authorList>
    </citation>
    <scope>NUCLEOTIDE SEQUENCE</scope>
    <source>
        <strain evidence="2">BazhouSP</strain>
    </source>
</reference>
<sequence>MDLLKRMGGQFHVDKRPDDTHLLPQRPVLDTNASGLAVGIGIMQNAPETSLIADLKIMNEPKFEKLSSTAFLRARGPNWCEKPRPFA</sequence>
<protein>
    <submittedName>
        <fullName evidence="2">Uncharacterized protein</fullName>
    </submittedName>
</protein>